<dbReference type="EMBL" id="OZ019906">
    <property type="protein sequence ID" value="CAK9203478.1"/>
    <property type="molecule type" value="Genomic_DNA"/>
</dbReference>
<accession>A0ABP0TS23</accession>
<organism evidence="1 2">
    <name type="scientific">Sphagnum troendelagicum</name>
    <dbReference type="NCBI Taxonomy" id="128251"/>
    <lineage>
        <taxon>Eukaryota</taxon>
        <taxon>Viridiplantae</taxon>
        <taxon>Streptophyta</taxon>
        <taxon>Embryophyta</taxon>
        <taxon>Bryophyta</taxon>
        <taxon>Sphagnophytina</taxon>
        <taxon>Sphagnopsida</taxon>
        <taxon>Sphagnales</taxon>
        <taxon>Sphagnaceae</taxon>
        <taxon>Sphagnum</taxon>
    </lineage>
</organism>
<name>A0ABP0TS23_9BRYO</name>
<sequence>MKLSPIYLMFIMGSLQNLTKTRSTMVLPDFQVDQAQDLVSLQEPKSWFLKMNLQEFHTEDHCVCVLFLVYSS</sequence>
<keyword evidence="2" id="KW-1185">Reference proteome</keyword>
<protein>
    <submittedName>
        <fullName evidence="1">Uncharacterized protein</fullName>
    </submittedName>
</protein>
<proteinExistence type="predicted"/>
<evidence type="ECO:0000313" key="2">
    <source>
        <dbReference type="Proteomes" id="UP001497512"/>
    </source>
</evidence>
<dbReference type="Proteomes" id="UP001497512">
    <property type="component" value="Chromosome 14"/>
</dbReference>
<evidence type="ECO:0000313" key="1">
    <source>
        <dbReference type="EMBL" id="CAK9203478.1"/>
    </source>
</evidence>
<gene>
    <name evidence="1" type="ORF">CSSPTR1EN2_LOCUS6906</name>
</gene>
<reference evidence="1" key="1">
    <citation type="submission" date="2024-02" db="EMBL/GenBank/DDBJ databases">
        <authorList>
            <consortium name="ELIXIR-Norway"/>
            <consortium name="Elixir Norway"/>
        </authorList>
    </citation>
    <scope>NUCLEOTIDE SEQUENCE</scope>
</reference>